<comment type="caution">
    <text evidence="1">The sequence shown here is derived from an EMBL/GenBank/DDBJ whole genome shotgun (WGS) entry which is preliminary data.</text>
</comment>
<sequence>MLLVFVGIPLLIAAIVWGLLSLGGSGAGGGRYHLGERWTSAPLWFVGSPKQGSVAHPHLIESDSRAREAHEAARVAGSVDTVHGGASGSW</sequence>
<reference evidence="1 2" key="1">
    <citation type="submission" date="2018-03" db="EMBL/GenBank/DDBJ databases">
        <title>Genomic Encyclopedia of Archaeal and Bacterial Type Strains, Phase II (KMG-II): from individual species to whole genera.</title>
        <authorList>
            <person name="Goeker M."/>
        </authorList>
    </citation>
    <scope>NUCLEOTIDE SEQUENCE [LARGE SCALE GENOMIC DNA]</scope>
    <source>
        <strain evidence="1 2">DSM 100065</strain>
    </source>
</reference>
<evidence type="ECO:0000313" key="2">
    <source>
        <dbReference type="Proteomes" id="UP000237752"/>
    </source>
</evidence>
<proteinExistence type="predicted"/>
<gene>
    <name evidence="1" type="ORF">CLV47_11768</name>
</gene>
<accession>A0A2T0ZVQ2</accession>
<dbReference type="Proteomes" id="UP000237752">
    <property type="component" value="Unassembled WGS sequence"/>
</dbReference>
<organism evidence="1 2">
    <name type="scientific">Antricoccus suffuscus</name>
    <dbReference type="NCBI Taxonomy" id="1629062"/>
    <lineage>
        <taxon>Bacteria</taxon>
        <taxon>Bacillati</taxon>
        <taxon>Actinomycetota</taxon>
        <taxon>Actinomycetes</taxon>
        <taxon>Geodermatophilales</taxon>
        <taxon>Antricoccaceae</taxon>
        <taxon>Antricoccus</taxon>
    </lineage>
</organism>
<dbReference type="EMBL" id="PVUE01000017">
    <property type="protein sequence ID" value="PRZ40431.1"/>
    <property type="molecule type" value="Genomic_DNA"/>
</dbReference>
<protein>
    <submittedName>
        <fullName evidence="1">Uncharacterized protein</fullName>
    </submittedName>
</protein>
<dbReference type="AlphaFoldDB" id="A0A2T0ZVQ2"/>
<name>A0A2T0ZVQ2_9ACTN</name>
<evidence type="ECO:0000313" key="1">
    <source>
        <dbReference type="EMBL" id="PRZ40431.1"/>
    </source>
</evidence>
<keyword evidence="2" id="KW-1185">Reference proteome</keyword>